<keyword evidence="9" id="KW-0812">Transmembrane</keyword>
<feature type="transmembrane region" description="Helical" evidence="9">
    <location>
        <begin position="156"/>
        <end position="176"/>
    </location>
</feature>
<dbReference type="InterPro" id="IPR001163">
    <property type="entry name" value="Sm_dom_euk/arc"/>
</dbReference>
<keyword evidence="3" id="KW-0507">mRNA processing</keyword>
<dbReference type="Pfam" id="PF01423">
    <property type="entry name" value="LSM"/>
    <property type="match status" value="1"/>
</dbReference>
<dbReference type="PROSITE" id="PS52002">
    <property type="entry name" value="SM"/>
    <property type="match status" value="1"/>
</dbReference>
<keyword evidence="6" id="KW-0508">mRNA splicing</keyword>
<dbReference type="Gene3D" id="2.30.30.100">
    <property type="match status" value="1"/>
</dbReference>
<dbReference type="PANTHER" id="PTHR15588:SF9">
    <property type="entry name" value="U6 SNRNA-ASSOCIATED SM-LIKE PROTEIN LSM8"/>
    <property type="match status" value="1"/>
</dbReference>
<evidence type="ECO:0000256" key="7">
    <source>
        <dbReference type="ARBA" id="ARBA00023242"/>
    </source>
</evidence>
<dbReference type="GO" id="GO:0071011">
    <property type="term" value="C:precatalytic spliceosome"/>
    <property type="evidence" value="ECO:0007669"/>
    <property type="project" value="TreeGrafter"/>
</dbReference>
<evidence type="ECO:0000256" key="8">
    <source>
        <dbReference type="ARBA" id="ARBA00023274"/>
    </source>
</evidence>
<comment type="caution">
    <text evidence="11">The sequence shown here is derived from an EMBL/GenBank/DDBJ whole genome shotgun (WGS) entry which is preliminary data.</text>
</comment>
<dbReference type="GO" id="GO:0046540">
    <property type="term" value="C:U4/U6 x U5 tri-snRNP complex"/>
    <property type="evidence" value="ECO:0007669"/>
    <property type="project" value="InterPro"/>
</dbReference>
<feature type="transmembrane region" description="Helical" evidence="9">
    <location>
        <begin position="123"/>
        <end position="144"/>
    </location>
</feature>
<evidence type="ECO:0000259" key="10">
    <source>
        <dbReference type="PROSITE" id="PS52002"/>
    </source>
</evidence>
<evidence type="ECO:0000256" key="9">
    <source>
        <dbReference type="SAM" id="Phobius"/>
    </source>
</evidence>
<keyword evidence="12" id="KW-1185">Reference proteome</keyword>
<dbReference type="InterPro" id="IPR044642">
    <property type="entry name" value="PTHR15588"/>
</dbReference>
<protein>
    <submittedName>
        <fullName evidence="11">N(Alpha)-acetyltransferase 38, NatC auxiliary</fullName>
    </submittedName>
</protein>
<sequence>MTELETFQNKIVQVLTRDGQLVLGKLKGFDQTVNIILTESKLRNFSEEGTQEVQVGLQLIRGDNIALISEVDEELDDKINWESEAMVIANWNDPLDDVTWTTAAQQYSEIDETNPKSKRTGIFYLKLAAFFLATLRNVSATYISHLWAIGSGDKQWYIAHRIIVMLTWIMTFYLLYYRFAVTFRLSQKKSVLVGKFVLGFLVAAAIAECFGCLVMSYTDCWNIFEPALSIGVLLSTVYFDLYYMISLCFLFVHMKSNKDTVKAIKYLSSPLETMIVCLLYCITAWIYFLNTNTEYTWLTYFSNTWWNISWSLIPFIVIRSSSNKDIKKLTELKVQEVVTYKDKGYIEC</sequence>
<evidence type="ECO:0000256" key="4">
    <source>
        <dbReference type="ARBA" id="ARBA00022728"/>
    </source>
</evidence>
<evidence type="ECO:0000256" key="5">
    <source>
        <dbReference type="ARBA" id="ARBA00022884"/>
    </source>
</evidence>
<dbReference type="InterPro" id="IPR010920">
    <property type="entry name" value="LSM_dom_sf"/>
</dbReference>
<dbReference type="AlphaFoldDB" id="A0AAD5Y207"/>
<dbReference type="EMBL" id="JADGJW010000124">
    <property type="protein sequence ID" value="KAJ3223587.1"/>
    <property type="molecule type" value="Genomic_DNA"/>
</dbReference>
<evidence type="ECO:0000313" key="11">
    <source>
        <dbReference type="EMBL" id="KAJ3223587.1"/>
    </source>
</evidence>
<keyword evidence="9" id="KW-0472">Membrane</keyword>
<dbReference type="PANTHER" id="PTHR15588">
    <property type="entry name" value="LSM1"/>
    <property type="match status" value="1"/>
</dbReference>
<evidence type="ECO:0000313" key="12">
    <source>
        <dbReference type="Proteomes" id="UP001211065"/>
    </source>
</evidence>
<name>A0AAD5Y207_9FUNG</name>
<proteinExistence type="inferred from homology"/>
<feature type="domain" description="Sm" evidence="10">
    <location>
        <begin position="1"/>
        <end position="74"/>
    </location>
</feature>
<evidence type="ECO:0000256" key="3">
    <source>
        <dbReference type="ARBA" id="ARBA00022664"/>
    </source>
</evidence>
<dbReference type="GO" id="GO:0000398">
    <property type="term" value="P:mRNA splicing, via spliceosome"/>
    <property type="evidence" value="ECO:0007669"/>
    <property type="project" value="InterPro"/>
</dbReference>
<comment type="subcellular location">
    <subcellularLocation>
        <location evidence="1">Nucleus</location>
    </subcellularLocation>
</comment>
<organism evidence="11 12">
    <name type="scientific">Clydaea vesicula</name>
    <dbReference type="NCBI Taxonomy" id="447962"/>
    <lineage>
        <taxon>Eukaryota</taxon>
        <taxon>Fungi</taxon>
        <taxon>Fungi incertae sedis</taxon>
        <taxon>Chytridiomycota</taxon>
        <taxon>Chytridiomycota incertae sedis</taxon>
        <taxon>Chytridiomycetes</taxon>
        <taxon>Lobulomycetales</taxon>
        <taxon>Lobulomycetaceae</taxon>
        <taxon>Clydaea</taxon>
    </lineage>
</organism>
<keyword evidence="7" id="KW-0539">Nucleus</keyword>
<dbReference type="SUPFAM" id="SSF50182">
    <property type="entry name" value="Sm-like ribonucleoproteins"/>
    <property type="match status" value="1"/>
</dbReference>
<dbReference type="Proteomes" id="UP001211065">
    <property type="component" value="Unassembled WGS sequence"/>
</dbReference>
<keyword evidence="8" id="KW-0687">Ribonucleoprotein</keyword>
<dbReference type="SMART" id="SM00651">
    <property type="entry name" value="Sm"/>
    <property type="match status" value="1"/>
</dbReference>
<keyword evidence="9" id="KW-1133">Transmembrane helix</keyword>
<accession>A0AAD5Y207</accession>
<dbReference type="CDD" id="cd01727">
    <property type="entry name" value="LSm8"/>
    <property type="match status" value="1"/>
</dbReference>
<evidence type="ECO:0000256" key="6">
    <source>
        <dbReference type="ARBA" id="ARBA00023187"/>
    </source>
</evidence>
<comment type="similarity">
    <text evidence="2">Belongs to the snRNP Sm proteins family.</text>
</comment>
<evidence type="ECO:0000256" key="2">
    <source>
        <dbReference type="ARBA" id="ARBA00006850"/>
    </source>
</evidence>
<dbReference type="GO" id="GO:0003729">
    <property type="term" value="F:mRNA binding"/>
    <property type="evidence" value="ECO:0007669"/>
    <property type="project" value="TreeGrafter"/>
</dbReference>
<reference evidence="11" key="1">
    <citation type="submission" date="2020-05" db="EMBL/GenBank/DDBJ databases">
        <title>Phylogenomic resolution of chytrid fungi.</title>
        <authorList>
            <person name="Stajich J.E."/>
            <person name="Amses K."/>
            <person name="Simmons R."/>
            <person name="Seto K."/>
            <person name="Myers J."/>
            <person name="Bonds A."/>
            <person name="Quandt C.A."/>
            <person name="Barry K."/>
            <person name="Liu P."/>
            <person name="Grigoriev I."/>
            <person name="Longcore J.E."/>
            <person name="James T.Y."/>
        </authorList>
    </citation>
    <scope>NUCLEOTIDE SEQUENCE</scope>
    <source>
        <strain evidence="11">JEL0476</strain>
    </source>
</reference>
<feature type="transmembrane region" description="Helical" evidence="9">
    <location>
        <begin position="196"/>
        <end position="218"/>
    </location>
</feature>
<feature type="transmembrane region" description="Helical" evidence="9">
    <location>
        <begin position="264"/>
        <end position="288"/>
    </location>
</feature>
<dbReference type="GO" id="GO:0005688">
    <property type="term" value="C:U6 snRNP"/>
    <property type="evidence" value="ECO:0007669"/>
    <property type="project" value="InterPro"/>
</dbReference>
<keyword evidence="4" id="KW-0747">Spliceosome</keyword>
<feature type="transmembrane region" description="Helical" evidence="9">
    <location>
        <begin position="300"/>
        <end position="318"/>
    </location>
</feature>
<keyword evidence="5" id="KW-0694">RNA-binding</keyword>
<gene>
    <name evidence="11" type="primary">NAA38</name>
    <name evidence="11" type="ORF">HK099_000937</name>
</gene>
<evidence type="ECO:0000256" key="1">
    <source>
        <dbReference type="ARBA" id="ARBA00004123"/>
    </source>
</evidence>
<dbReference type="InterPro" id="IPR047575">
    <property type="entry name" value="Sm"/>
</dbReference>
<feature type="transmembrane region" description="Helical" evidence="9">
    <location>
        <begin position="230"/>
        <end position="252"/>
    </location>
</feature>
<dbReference type="InterPro" id="IPR034103">
    <property type="entry name" value="Lsm8"/>
</dbReference>